<keyword evidence="2" id="KW-1185">Reference proteome</keyword>
<reference evidence="2" key="1">
    <citation type="journal article" date="2019" name="Int. J. Syst. Evol. Microbiol.">
        <title>The Global Catalogue of Microorganisms (GCM) 10K type strain sequencing project: providing services to taxonomists for standard genome sequencing and annotation.</title>
        <authorList>
            <consortium name="The Broad Institute Genomics Platform"/>
            <consortium name="The Broad Institute Genome Sequencing Center for Infectious Disease"/>
            <person name="Wu L."/>
            <person name="Ma J."/>
        </authorList>
    </citation>
    <scope>NUCLEOTIDE SEQUENCE [LARGE SCALE GENOMIC DNA]</scope>
    <source>
        <strain evidence="2">CCUG 55250</strain>
    </source>
</reference>
<sequence length="48" mass="5666">MSQKFPFHLKPYETSLLEWYSASQQDPEFGRLEGIQSYIQERCLELAA</sequence>
<protein>
    <submittedName>
        <fullName evidence="1">Uncharacterized protein</fullName>
    </submittedName>
</protein>
<dbReference type="EMBL" id="JBHSMA010000001">
    <property type="protein sequence ID" value="MFC5408325.1"/>
    <property type="molecule type" value="Genomic_DNA"/>
</dbReference>
<proteinExistence type="predicted"/>
<gene>
    <name evidence="1" type="ORF">ACFPMF_03335</name>
</gene>
<evidence type="ECO:0000313" key="1">
    <source>
        <dbReference type="EMBL" id="MFC5408325.1"/>
    </source>
</evidence>
<evidence type="ECO:0000313" key="2">
    <source>
        <dbReference type="Proteomes" id="UP001596106"/>
    </source>
</evidence>
<dbReference type="RefSeq" id="WP_379841086.1">
    <property type="nucleotide sequence ID" value="NZ_JBHSMA010000001.1"/>
</dbReference>
<comment type="caution">
    <text evidence="1">The sequence shown here is derived from an EMBL/GenBank/DDBJ whole genome shotgun (WGS) entry which is preliminary data.</text>
</comment>
<dbReference type="Proteomes" id="UP001596106">
    <property type="component" value="Unassembled WGS sequence"/>
</dbReference>
<accession>A0ABW0I480</accession>
<name>A0ABW0I480_9BACT</name>
<organism evidence="1 2">
    <name type="scientific">Larkinella bovis</name>
    <dbReference type="NCBI Taxonomy" id="683041"/>
    <lineage>
        <taxon>Bacteria</taxon>
        <taxon>Pseudomonadati</taxon>
        <taxon>Bacteroidota</taxon>
        <taxon>Cytophagia</taxon>
        <taxon>Cytophagales</taxon>
        <taxon>Spirosomataceae</taxon>
        <taxon>Larkinella</taxon>
    </lineage>
</organism>